<dbReference type="SUPFAM" id="SSF48264">
    <property type="entry name" value="Cytochrome P450"/>
    <property type="match status" value="1"/>
</dbReference>
<dbReference type="PRINTS" id="PR00463">
    <property type="entry name" value="EP450I"/>
</dbReference>
<dbReference type="InterPro" id="IPR050182">
    <property type="entry name" value="Cytochrome_P450_fam2"/>
</dbReference>
<reference evidence="5" key="2">
    <citation type="journal article" date="2021" name="Genome Biol. Evol.">
        <title>Developing a high-quality reference genome for a parasitic bivalve with doubly uniparental inheritance (Bivalvia: Unionida).</title>
        <authorList>
            <person name="Smith C.H."/>
        </authorList>
    </citation>
    <scope>NUCLEOTIDE SEQUENCE</scope>
    <source>
        <strain evidence="5">CHS0354</strain>
        <tissue evidence="5">Mantle</tissue>
    </source>
</reference>
<name>A0AAE0VY33_9BIVA</name>
<evidence type="ECO:0000256" key="1">
    <source>
        <dbReference type="ARBA" id="ARBA00010617"/>
    </source>
</evidence>
<comment type="caution">
    <text evidence="5">The sequence shown here is derived from an EMBL/GenBank/DDBJ whole genome shotgun (WGS) entry which is preliminary data.</text>
</comment>
<evidence type="ECO:0000313" key="5">
    <source>
        <dbReference type="EMBL" id="KAK3593220.1"/>
    </source>
</evidence>
<dbReference type="InterPro" id="IPR036396">
    <property type="entry name" value="Cyt_P450_sf"/>
</dbReference>
<keyword evidence="4" id="KW-0812">Transmembrane</keyword>
<feature type="transmembrane region" description="Helical" evidence="4">
    <location>
        <begin position="15"/>
        <end position="32"/>
    </location>
</feature>
<evidence type="ECO:0008006" key="7">
    <source>
        <dbReference type="Google" id="ProtNLM"/>
    </source>
</evidence>
<organism evidence="5 6">
    <name type="scientific">Potamilus streckersoni</name>
    <dbReference type="NCBI Taxonomy" id="2493646"/>
    <lineage>
        <taxon>Eukaryota</taxon>
        <taxon>Metazoa</taxon>
        <taxon>Spiralia</taxon>
        <taxon>Lophotrochozoa</taxon>
        <taxon>Mollusca</taxon>
        <taxon>Bivalvia</taxon>
        <taxon>Autobranchia</taxon>
        <taxon>Heteroconchia</taxon>
        <taxon>Palaeoheterodonta</taxon>
        <taxon>Unionida</taxon>
        <taxon>Unionoidea</taxon>
        <taxon>Unionidae</taxon>
        <taxon>Ambleminae</taxon>
        <taxon>Lampsilini</taxon>
        <taxon>Potamilus</taxon>
    </lineage>
</organism>
<dbReference type="InterPro" id="IPR001128">
    <property type="entry name" value="Cyt_P450"/>
</dbReference>
<evidence type="ECO:0000313" key="6">
    <source>
        <dbReference type="Proteomes" id="UP001195483"/>
    </source>
</evidence>
<dbReference type="Gene3D" id="1.10.630.10">
    <property type="entry name" value="Cytochrome P450"/>
    <property type="match status" value="1"/>
</dbReference>
<dbReference type="GO" id="GO:0006082">
    <property type="term" value="P:organic acid metabolic process"/>
    <property type="evidence" value="ECO:0007669"/>
    <property type="project" value="TreeGrafter"/>
</dbReference>
<keyword evidence="2" id="KW-0479">Metal-binding</keyword>
<evidence type="ECO:0000256" key="4">
    <source>
        <dbReference type="SAM" id="Phobius"/>
    </source>
</evidence>
<dbReference type="PANTHER" id="PTHR24300:SF375">
    <property type="entry name" value="CYTOCHROME P450 FAMILY"/>
    <property type="match status" value="1"/>
</dbReference>
<comment type="similarity">
    <text evidence="1">Belongs to the cytochrome P450 family.</text>
</comment>
<evidence type="ECO:0000256" key="3">
    <source>
        <dbReference type="ARBA" id="ARBA00023004"/>
    </source>
</evidence>
<accession>A0AAE0VY33</accession>
<sequence>MDIDAFTEVLQNMDITFVLVFCVVFLLCYYALRKPNDIPPGPVTVPFFGNIPQLARTNQLLLFRKWRQQYGDIFSVYMGNQLLVVLNGYKTIKEALVSRGNVFSDRPQNFMLNKIKEGQGILFTSGTSWKMQRKFVLNCLQEFGFGRNSSEVCITDEAKILIELMEQNADAPLNLKYVITVCVSNVMCGIVLGKRFSQDDKQFLEVLANISEDAKHLGNASILMNCFPFLQY</sequence>
<keyword evidence="3" id="KW-0408">Iron</keyword>
<dbReference type="Pfam" id="PF00067">
    <property type="entry name" value="p450"/>
    <property type="match status" value="1"/>
</dbReference>
<dbReference type="PANTHER" id="PTHR24300">
    <property type="entry name" value="CYTOCHROME P450 508A4-RELATED"/>
    <property type="match status" value="1"/>
</dbReference>
<evidence type="ECO:0000256" key="2">
    <source>
        <dbReference type="ARBA" id="ARBA00022723"/>
    </source>
</evidence>
<dbReference type="EMBL" id="JAEAOA010000218">
    <property type="protein sequence ID" value="KAK3593220.1"/>
    <property type="molecule type" value="Genomic_DNA"/>
</dbReference>
<dbReference type="GO" id="GO:0016712">
    <property type="term" value="F:oxidoreductase activity, acting on paired donors, with incorporation or reduction of molecular oxygen, reduced flavin or flavoprotein as one donor, and incorporation of one atom of oxygen"/>
    <property type="evidence" value="ECO:0007669"/>
    <property type="project" value="TreeGrafter"/>
</dbReference>
<dbReference type="GO" id="GO:0005737">
    <property type="term" value="C:cytoplasm"/>
    <property type="evidence" value="ECO:0007669"/>
    <property type="project" value="TreeGrafter"/>
</dbReference>
<dbReference type="Proteomes" id="UP001195483">
    <property type="component" value="Unassembled WGS sequence"/>
</dbReference>
<dbReference type="GO" id="GO:0020037">
    <property type="term" value="F:heme binding"/>
    <property type="evidence" value="ECO:0007669"/>
    <property type="project" value="InterPro"/>
</dbReference>
<dbReference type="GO" id="GO:0005506">
    <property type="term" value="F:iron ion binding"/>
    <property type="evidence" value="ECO:0007669"/>
    <property type="project" value="InterPro"/>
</dbReference>
<dbReference type="InterPro" id="IPR002401">
    <property type="entry name" value="Cyt_P450_E_grp-I"/>
</dbReference>
<keyword evidence="4" id="KW-1133">Transmembrane helix</keyword>
<gene>
    <name evidence="5" type="ORF">CHS0354_002753</name>
</gene>
<keyword evidence="6" id="KW-1185">Reference proteome</keyword>
<proteinExistence type="inferred from homology"/>
<protein>
    <recommendedName>
        <fullName evidence="7">Cytochrome P450</fullName>
    </recommendedName>
</protein>
<keyword evidence="4" id="KW-0472">Membrane</keyword>
<reference evidence="5" key="1">
    <citation type="journal article" date="2021" name="Genome Biol. Evol.">
        <title>A High-Quality Reference Genome for a Parasitic Bivalve with Doubly Uniparental Inheritance (Bivalvia: Unionida).</title>
        <authorList>
            <person name="Smith C.H."/>
        </authorList>
    </citation>
    <scope>NUCLEOTIDE SEQUENCE</scope>
    <source>
        <strain evidence="5">CHS0354</strain>
    </source>
</reference>
<reference evidence="5" key="3">
    <citation type="submission" date="2023-05" db="EMBL/GenBank/DDBJ databases">
        <authorList>
            <person name="Smith C.H."/>
        </authorList>
    </citation>
    <scope>NUCLEOTIDE SEQUENCE</scope>
    <source>
        <strain evidence="5">CHS0354</strain>
        <tissue evidence="5">Mantle</tissue>
    </source>
</reference>
<dbReference type="GO" id="GO:0006805">
    <property type="term" value="P:xenobiotic metabolic process"/>
    <property type="evidence" value="ECO:0007669"/>
    <property type="project" value="TreeGrafter"/>
</dbReference>
<dbReference type="AlphaFoldDB" id="A0AAE0VY33"/>